<dbReference type="GO" id="GO:0005737">
    <property type="term" value="C:cytoplasm"/>
    <property type="evidence" value="ECO:0007669"/>
    <property type="project" value="UniProtKB-SubCell"/>
</dbReference>
<keyword evidence="2" id="KW-0963">Cytoplasm</keyword>
<dbReference type="PANTHER" id="PTHR15963">
    <property type="entry name" value="GENERAL RECEPTOR FOR PHOSPHOINOSITIDES 1-ASSOCIATED SCAFFOLD PROTEIN-RELATED"/>
    <property type="match status" value="1"/>
</dbReference>
<evidence type="ECO:0000259" key="3">
    <source>
        <dbReference type="PROSITE" id="PS50106"/>
    </source>
</evidence>
<dbReference type="InterPro" id="IPR041489">
    <property type="entry name" value="PDZ_6"/>
</dbReference>
<evidence type="ECO:0000313" key="4">
    <source>
        <dbReference type="EMBL" id="SBV93647.1"/>
    </source>
</evidence>
<dbReference type="EMBL" id="FLUM01000001">
    <property type="protein sequence ID" value="SBV93647.1"/>
    <property type="molecule type" value="Genomic_DNA"/>
</dbReference>
<dbReference type="AlphaFoldDB" id="A0A212J2K7"/>
<dbReference type="PANTHER" id="PTHR15963:SF5">
    <property type="entry name" value="SHORT SPINDLE 6, ISOFORM A"/>
    <property type="match status" value="1"/>
</dbReference>
<evidence type="ECO:0000256" key="1">
    <source>
        <dbReference type="ARBA" id="ARBA00004496"/>
    </source>
</evidence>
<reference evidence="4" key="1">
    <citation type="submission" date="2016-04" db="EMBL/GenBank/DDBJ databases">
        <authorList>
            <person name="Evans L.H."/>
            <person name="Alamgir A."/>
            <person name="Owens N."/>
            <person name="Weber N.D."/>
            <person name="Virtaneva K."/>
            <person name="Barbian K."/>
            <person name="Babar A."/>
            <person name="Rosenke K."/>
        </authorList>
    </citation>
    <scope>NUCLEOTIDE SEQUENCE</scope>
    <source>
        <strain evidence="4">86-1</strain>
    </source>
</reference>
<evidence type="ECO:0000256" key="2">
    <source>
        <dbReference type="ARBA" id="ARBA00022490"/>
    </source>
</evidence>
<dbReference type="InterPro" id="IPR036034">
    <property type="entry name" value="PDZ_sf"/>
</dbReference>
<dbReference type="Pfam" id="PF13590">
    <property type="entry name" value="DUF4136"/>
    <property type="match status" value="1"/>
</dbReference>
<comment type="subcellular location">
    <subcellularLocation>
        <location evidence="1">Cytoplasm</location>
    </subcellularLocation>
</comment>
<gene>
    <name evidence="4" type="ORF">KL86DYS1_10922</name>
</gene>
<dbReference type="PROSITE" id="PS50106">
    <property type="entry name" value="PDZ"/>
    <property type="match status" value="1"/>
</dbReference>
<accession>A0A212J2K7</accession>
<dbReference type="SMART" id="SM00228">
    <property type="entry name" value="PDZ"/>
    <property type="match status" value="2"/>
</dbReference>
<proteinExistence type="predicted"/>
<dbReference type="RefSeq" id="WP_296938809.1">
    <property type="nucleotide sequence ID" value="NZ_LT599032.1"/>
</dbReference>
<protein>
    <recommendedName>
        <fullName evidence="3">PDZ domain-containing protein</fullName>
    </recommendedName>
</protein>
<organism evidence="4">
    <name type="scientific">uncultured Dysgonomonas sp</name>
    <dbReference type="NCBI Taxonomy" id="206096"/>
    <lineage>
        <taxon>Bacteria</taxon>
        <taxon>Pseudomonadati</taxon>
        <taxon>Bacteroidota</taxon>
        <taxon>Bacteroidia</taxon>
        <taxon>Bacteroidales</taxon>
        <taxon>Dysgonomonadaceae</taxon>
        <taxon>Dysgonomonas</taxon>
        <taxon>environmental samples</taxon>
    </lineage>
</organism>
<feature type="domain" description="PDZ" evidence="3">
    <location>
        <begin position="29"/>
        <end position="80"/>
    </location>
</feature>
<name>A0A212J2K7_9BACT</name>
<dbReference type="InterPro" id="IPR025411">
    <property type="entry name" value="DUF4136"/>
</dbReference>
<dbReference type="SUPFAM" id="SSF50156">
    <property type="entry name" value="PDZ domain-like"/>
    <property type="match status" value="2"/>
</dbReference>
<dbReference type="Gene3D" id="2.30.42.10">
    <property type="match status" value="2"/>
</dbReference>
<dbReference type="InterPro" id="IPR052122">
    <property type="entry name" value="Intracell_Traff_Signaling_Reg"/>
</dbReference>
<dbReference type="InterPro" id="IPR001478">
    <property type="entry name" value="PDZ"/>
</dbReference>
<sequence>MKRLLFTLLLFTIFTHYTKSQVYNKNCYFGFTFDVSENKNWGYGELIITEVEPNSPAERAGIKIGDIIMEINGKATYLRDNQTIANWLFEDMYAPTVTFTIRNMNAYFKEYTLSRKCIATNSVSEMELSKIFSFYSLENTSERIFTLPLYVQPDKDVDFYDYHTYDFYKDGKPVPAIDSQITALLAKDLEAKGLVRDTSDPDIVVQAYYNYEPNTKFTGLNNPNYAPGTWRFDVDKQQMVLLPIFDTNEPNVDKVAQYIVEYGFSFYDRKYINPSKLTQIWDCNIKDYLSSKYTLEEYVRLHTPLMLKQFPYSVPKTEARYKVDFNRYNYTGMYFDADDLVTVKDVDMDSPAYQAGIRPGYVIKKINNRKFEHTKESLSEAYKRFIAETMVFRDQATRFTNAGGYTECMLWNVGYYPEIAKELNKSQYLAQFSYLYDFEKYVNSKSDNKITVEAWDGMQNRVFSVTPEIRKSVVVKAL</sequence>
<dbReference type="Pfam" id="PF17820">
    <property type="entry name" value="PDZ_6"/>
    <property type="match status" value="1"/>
</dbReference>
<dbReference type="Gene3D" id="3.30.160.670">
    <property type="match status" value="1"/>
</dbReference>